<dbReference type="Proteomes" id="UP000029066">
    <property type="component" value="Unassembled WGS sequence"/>
</dbReference>
<organism evidence="1 2">
    <name type="scientific">Bifidobacterium saguini DSM 23967</name>
    <dbReference type="NCBI Taxonomy" id="1437607"/>
    <lineage>
        <taxon>Bacteria</taxon>
        <taxon>Bacillati</taxon>
        <taxon>Actinomycetota</taxon>
        <taxon>Actinomycetes</taxon>
        <taxon>Bifidobacteriales</taxon>
        <taxon>Bifidobacteriaceae</taxon>
        <taxon>Bifidobacterium</taxon>
    </lineage>
</organism>
<comment type="caution">
    <text evidence="1">The sequence shown here is derived from an EMBL/GenBank/DDBJ whole genome shotgun (WGS) entry which is preliminary data.</text>
</comment>
<evidence type="ECO:0000313" key="1">
    <source>
        <dbReference type="EMBL" id="KFI93211.1"/>
    </source>
</evidence>
<accession>A0A087DCG1</accession>
<dbReference type="AlphaFoldDB" id="A0A087DCG1"/>
<name>A0A087DCG1_9BIFI</name>
<sequence>MTKTITAVDVECALVERYRRDGLGYWPQPEVVDVNGDRLRLDGVSLNIDWRNNMWISGYEVKVSRSDFLRDAKYLRYKDYVDDLTLVCPARMIDRDEIPEPVGLLWFYPDAPAGRPRLKYRRKPDPSGGDTRQIEHRLLKQLAQRITYGERPGRYGRFDSARQYVEQKRELDDVGDMLGTMLARRVQELERRLDPTMMRRMEQQSEAYGRLVEILNRHGFDQVSRWYRDDRPLDGQLEALDKALDHLVPTDTIDGETKRLIRDVEYLRRKLGLEDGE</sequence>
<evidence type="ECO:0000313" key="2">
    <source>
        <dbReference type="Proteomes" id="UP000029066"/>
    </source>
</evidence>
<dbReference type="STRING" id="1437607.BISA_1377"/>
<gene>
    <name evidence="1" type="ORF">BISA_1377</name>
</gene>
<reference evidence="1 2" key="1">
    <citation type="submission" date="2014-03" db="EMBL/GenBank/DDBJ databases">
        <title>Genomics of Bifidobacteria.</title>
        <authorList>
            <person name="Ventura M."/>
            <person name="Milani C."/>
            <person name="Lugli G.A."/>
        </authorList>
    </citation>
    <scope>NUCLEOTIDE SEQUENCE [LARGE SCALE GENOMIC DNA]</scope>
    <source>
        <strain evidence="1 2">DSM 23967</strain>
    </source>
</reference>
<dbReference type="OrthoDB" id="6180861at2"/>
<protein>
    <submittedName>
        <fullName evidence="1">Uncharacterized protein</fullName>
    </submittedName>
</protein>
<dbReference type="EMBL" id="JGZN01000006">
    <property type="protein sequence ID" value="KFI93211.1"/>
    <property type="molecule type" value="Genomic_DNA"/>
</dbReference>
<proteinExistence type="predicted"/>
<dbReference type="RefSeq" id="WP_033890420.1">
    <property type="nucleotide sequence ID" value="NZ_JDUT01000003.1"/>
</dbReference>